<dbReference type="GO" id="GO:0046930">
    <property type="term" value="C:pore complex"/>
    <property type="evidence" value="ECO:0007669"/>
    <property type="project" value="UniProtKB-KW"/>
</dbReference>
<proteinExistence type="predicted"/>
<dbReference type="PANTHER" id="PTHR34501">
    <property type="entry name" value="PROTEIN YDDL-RELATED"/>
    <property type="match status" value="1"/>
</dbReference>
<dbReference type="InterPro" id="IPR033900">
    <property type="entry name" value="Gram_neg_porin_domain"/>
</dbReference>
<keyword evidence="6" id="KW-0732">Signal</keyword>
<evidence type="ECO:0000256" key="3">
    <source>
        <dbReference type="ARBA" id="ARBA00022448"/>
    </source>
</evidence>
<dbReference type="GO" id="GO:0006811">
    <property type="term" value="P:monoatomic ion transport"/>
    <property type="evidence" value="ECO:0007669"/>
    <property type="project" value="UniProtKB-KW"/>
</dbReference>
<dbReference type="SUPFAM" id="SSF56935">
    <property type="entry name" value="Porins"/>
    <property type="match status" value="1"/>
</dbReference>
<keyword evidence="7" id="KW-0406">Ion transport</keyword>
<keyword evidence="9" id="KW-0472">Membrane</keyword>
<evidence type="ECO:0000256" key="7">
    <source>
        <dbReference type="ARBA" id="ARBA00023065"/>
    </source>
</evidence>
<dbReference type="CDD" id="cd00342">
    <property type="entry name" value="gram_neg_porins"/>
    <property type="match status" value="1"/>
</dbReference>
<dbReference type="InterPro" id="IPR002299">
    <property type="entry name" value="Porin_Neis"/>
</dbReference>
<dbReference type="InterPro" id="IPR023614">
    <property type="entry name" value="Porin_dom_sf"/>
</dbReference>
<dbReference type="InterPro" id="IPR050298">
    <property type="entry name" value="Gram-neg_bact_OMP"/>
</dbReference>
<accession>A0A118HQ15</accession>
<keyword evidence="4" id="KW-1134">Transmembrane beta strand</keyword>
<organism evidence="12 13">
    <name type="scientific">Burkholderia ubonensis</name>
    <dbReference type="NCBI Taxonomy" id="101571"/>
    <lineage>
        <taxon>Bacteria</taxon>
        <taxon>Pseudomonadati</taxon>
        <taxon>Pseudomonadota</taxon>
        <taxon>Betaproteobacteria</taxon>
        <taxon>Burkholderiales</taxon>
        <taxon>Burkholderiaceae</taxon>
        <taxon>Burkholderia</taxon>
        <taxon>Burkholderia cepacia complex</taxon>
    </lineage>
</organism>
<evidence type="ECO:0000313" key="12">
    <source>
        <dbReference type="EMBL" id="KVG61696.1"/>
    </source>
</evidence>
<protein>
    <recommendedName>
        <fullName evidence="11">Porin domain-containing protein</fullName>
    </recommendedName>
</protein>
<dbReference type="AlphaFoldDB" id="A0A118HQ15"/>
<dbReference type="PANTHER" id="PTHR34501:SF9">
    <property type="entry name" value="MAJOR OUTER MEMBRANE PROTEIN P.IA"/>
    <property type="match status" value="1"/>
</dbReference>
<reference evidence="12 13" key="1">
    <citation type="submission" date="2015-11" db="EMBL/GenBank/DDBJ databases">
        <title>Expanding the genomic diversity of Burkholderia species for the development of highly accurate diagnostics.</title>
        <authorList>
            <person name="Sahl J."/>
            <person name="Keim P."/>
            <person name="Wagner D."/>
        </authorList>
    </citation>
    <scope>NUCLEOTIDE SEQUENCE [LARGE SCALE GENOMIC DNA]</scope>
    <source>
        <strain evidence="12 13">MSMB2036</strain>
    </source>
</reference>
<keyword evidence="8" id="KW-0626">Porin</keyword>
<evidence type="ECO:0000256" key="10">
    <source>
        <dbReference type="ARBA" id="ARBA00023237"/>
    </source>
</evidence>
<evidence type="ECO:0000256" key="1">
    <source>
        <dbReference type="ARBA" id="ARBA00004571"/>
    </source>
</evidence>
<dbReference type="GO" id="GO:0009279">
    <property type="term" value="C:cell outer membrane"/>
    <property type="evidence" value="ECO:0007669"/>
    <property type="project" value="UniProtKB-SubCell"/>
</dbReference>
<dbReference type="PRINTS" id="PR00184">
    <property type="entry name" value="NEISSPPORIN"/>
</dbReference>
<comment type="subcellular location">
    <subcellularLocation>
        <location evidence="1">Cell outer membrane</location>
        <topology evidence="1">Multi-pass membrane protein</topology>
    </subcellularLocation>
</comment>
<evidence type="ECO:0000256" key="2">
    <source>
        <dbReference type="ARBA" id="ARBA00011233"/>
    </source>
</evidence>
<dbReference type="EMBL" id="LOXM01000185">
    <property type="protein sequence ID" value="KVG61696.1"/>
    <property type="molecule type" value="Genomic_DNA"/>
</dbReference>
<dbReference type="Proteomes" id="UP000064029">
    <property type="component" value="Unassembled WGS sequence"/>
</dbReference>
<dbReference type="Pfam" id="PF13609">
    <property type="entry name" value="Porin_4"/>
    <property type="match status" value="1"/>
</dbReference>
<sequence length="377" mass="39480">MIASCISLFAHAQSSVTLFGVVDNGIGYTSNQKGHSNIQIRGGQLNADKFGLQGKEDIGSGTAVIFKLEQGYDINTGAQAVSGLAFNRQANVGITNDHYGTLSAGRQYTPYFFLLGTMAPAAYLSGSAAHPGDITNLDADFRVNNSVSYMSPTWSGFQFGAMYAFGGTPGSVSSGNTFDAAVKYANGPFSAGVGFHRMKNATGTTNVWAGTSSLPTSAINAGYVSADTVQIIGVAAQYSTGNVNVGANYANVQYRPNGSSSFTDTATFNVVGTYVNWLVRPDISLNAAYSYTAARAANNITDPARYHQISATELYLLSKRTAIYFVQSYQLATGKTLGSGSITNPISAVASVGDAQNGAPSSNGHQFLAILGIRSFF</sequence>
<comment type="subunit">
    <text evidence="2">Homotrimer.</text>
</comment>
<evidence type="ECO:0000256" key="4">
    <source>
        <dbReference type="ARBA" id="ARBA00022452"/>
    </source>
</evidence>
<dbReference type="Gene3D" id="2.40.160.10">
    <property type="entry name" value="Porin"/>
    <property type="match status" value="1"/>
</dbReference>
<evidence type="ECO:0000256" key="6">
    <source>
        <dbReference type="ARBA" id="ARBA00022729"/>
    </source>
</evidence>
<dbReference type="GO" id="GO:0015288">
    <property type="term" value="F:porin activity"/>
    <property type="evidence" value="ECO:0007669"/>
    <property type="project" value="UniProtKB-KW"/>
</dbReference>
<name>A0A118HQ15_9BURK</name>
<evidence type="ECO:0000256" key="5">
    <source>
        <dbReference type="ARBA" id="ARBA00022692"/>
    </source>
</evidence>
<feature type="domain" description="Porin" evidence="11">
    <location>
        <begin position="6"/>
        <end position="326"/>
    </location>
</feature>
<evidence type="ECO:0000256" key="9">
    <source>
        <dbReference type="ARBA" id="ARBA00023136"/>
    </source>
</evidence>
<keyword evidence="3" id="KW-0813">Transport</keyword>
<keyword evidence="10" id="KW-0998">Cell outer membrane</keyword>
<evidence type="ECO:0000313" key="13">
    <source>
        <dbReference type="Proteomes" id="UP000064029"/>
    </source>
</evidence>
<gene>
    <name evidence="12" type="ORF">WJ33_31525</name>
</gene>
<evidence type="ECO:0000256" key="8">
    <source>
        <dbReference type="ARBA" id="ARBA00023114"/>
    </source>
</evidence>
<comment type="caution">
    <text evidence="12">The sequence shown here is derived from an EMBL/GenBank/DDBJ whole genome shotgun (WGS) entry which is preliminary data.</text>
</comment>
<evidence type="ECO:0000259" key="11">
    <source>
        <dbReference type="Pfam" id="PF13609"/>
    </source>
</evidence>
<keyword evidence="5" id="KW-0812">Transmembrane</keyword>